<evidence type="ECO:0000313" key="2">
    <source>
        <dbReference type="EMBL" id="GMA37790.1"/>
    </source>
</evidence>
<dbReference type="EMBL" id="BSUN01000003">
    <property type="protein sequence ID" value="GMA37889.1"/>
    <property type="molecule type" value="Genomic_DNA"/>
</dbReference>
<keyword evidence="6" id="KW-1185">Reference proteome</keyword>
<organism evidence="4 6">
    <name type="scientific">Demequina litorisediminis</name>
    <dbReference type="NCBI Taxonomy" id="1849022"/>
    <lineage>
        <taxon>Bacteria</taxon>
        <taxon>Bacillati</taxon>
        <taxon>Actinomycetota</taxon>
        <taxon>Actinomycetes</taxon>
        <taxon>Micrococcales</taxon>
        <taxon>Demequinaceae</taxon>
        <taxon>Demequina</taxon>
    </lineage>
</organism>
<reference evidence="6" key="2">
    <citation type="journal article" date="2019" name="Int. J. Syst. Evol. Microbiol.">
        <title>The Global Catalogue of Microorganisms (GCM) 10K type strain sequencing project: providing services to taxonomists for standard genome sequencing and annotation.</title>
        <authorList>
            <consortium name="The Broad Institute Genomics Platform"/>
            <consortium name="The Broad Institute Genome Sequencing Center for Infectious Disease"/>
            <person name="Wu L."/>
            <person name="Ma J."/>
        </authorList>
    </citation>
    <scope>NUCLEOTIDE SEQUENCE [LARGE SCALE GENOMIC DNA]</scope>
    <source>
        <strain evidence="6">NBRC 112299</strain>
    </source>
</reference>
<keyword evidence="1" id="KW-0812">Transmembrane</keyword>
<evidence type="ECO:0000313" key="3">
    <source>
        <dbReference type="EMBL" id="GMA37850.1"/>
    </source>
</evidence>
<protein>
    <submittedName>
        <fullName evidence="4">Uncharacterized protein</fullName>
    </submittedName>
</protein>
<gene>
    <name evidence="2" type="ORF">GCM10025876_39940</name>
    <name evidence="3" type="ORF">GCM10025876_40540</name>
    <name evidence="4" type="ORF">GCM10025876_40930</name>
    <name evidence="5" type="ORF">GCM10025876_41500</name>
</gene>
<evidence type="ECO:0000313" key="6">
    <source>
        <dbReference type="Proteomes" id="UP001157125"/>
    </source>
</evidence>
<dbReference type="EMBL" id="BSUN01000003">
    <property type="protein sequence ID" value="GMA37946.1"/>
    <property type="molecule type" value="Genomic_DNA"/>
</dbReference>
<name>A0ABQ6IMG4_9MICO</name>
<reference evidence="4" key="1">
    <citation type="journal article" date="2014" name="Int. J. Syst. Evol. Microbiol.">
        <title>Complete genome of a new Firmicutes species belonging to the dominant human colonic microbiota ('Ruminococcus bicirculans') reveals two chromosomes and a selective capacity to utilize plant glucans.</title>
        <authorList>
            <consortium name="NISC Comparative Sequencing Program"/>
            <person name="Wegmann U."/>
            <person name="Louis P."/>
            <person name="Goesmann A."/>
            <person name="Henrissat B."/>
            <person name="Duncan S.H."/>
            <person name="Flint H.J."/>
        </authorList>
    </citation>
    <scope>NUCLEOTIDE SEQUENCE</scope>
    <source>
        <strain evidence="4">NBRC 112299</strain>
    </source>
</reference>
<sequence length="138" mass="14240">MRHISLSPQMILIAGVGLVGGVGIGVALGVSGLGTSAPPGAAPVAETHQPTVSNDDTRLGEVILDEKEPEFIQAWGEDGTLGFVKSADLEPVKVSSPEDAARANDVADKVFSIPLYDEDGKTVIGEFLVNDGASTIEK</sequence>
<keyword evidence="1" id="KW-1133">Transmembrane helix</keyword>
<dbReference type="EMBL" id="BSUN01000002">
    <property type="protein sequence ID" value="GMA37790.1"/>
    <property type="molecule type" value="Genomic_DNA"/>
</dbReference>
<evidence type="ECO:0000313" key="4">
    <source>
        <dbReference type="EMBL" id="GMA37889.1"/>
    </source>
</evidence>
<dbReference type="RefSeq" id="WP_284329509.1">
    <property type="nucleotide sequence ID" value="NZ_BSUN01000002.1"/>
</dbReference>
<keyword evidence="1" id="KW-0472">Membrane</keyword>
<evidence type="ECO:0000256" key="1">
    <source>
        <dbReference type="SAM" id="Phobius"/>
    </source>
</evidence>
<dbReference type="EMBL" id="BSUN01000002">
    <property type="protein sequence ID" value="GMA37850.1"/>
    <property type="molecule type" value="Genomic_DNA"/>
</dbReference>
<reference evidence="4" key="3">
    <citation type="submission" date="2023-02" db="EMBL/GenBank/DDBJ databases">
        <authorList>
            <person name="Sun Q."/>
            <person name="Mori K."/>
        </authorList>
    </citation>
    <scope>NUCLEOTIDE SEQUENCE</scope>
    <source>
        <strain evidence="4">NBRC 112299</strain>
    </source>
</reference>
<accession>A0ABQ6IMG4</accession>
<comment type="caution">
    <text evidence="4">The sequence shown here is derived from an EMBL/GenBank/DDBJ whole genome shotgun (WGS) entry which is preliminary data.</text>
</comment>
<feature type="transmembrane region" description="Helical" evidence="1">
    <location>
        <begin position="12"/>
        <end position="33"/>
    </location>
</feature>
<proteinExistence type="predicted"/>
<dbReference type="Proteomes" id="UP001157125">
    <property type="component" value="Unassembled WGS sequence"/>
</dbReference>
<evidence type="ECO:0000313" key="5">
    <source>
        <dbReference type="EMBL" id="GMA37946.1"/>
    </source>
</evidence>